<evidence type="ECO:0000313" key="3">
    <source>
        <dbReference type="Proteomes" id="UP000326924"/>
    </source>
</evidence>
<feature type="region of interest" description="Disordered" evidence="1">
    <location>
        <begin position="48"/>
        <end position="151"/>
    </location>
</feature>
<dbReference type="InParanoid" id="A0A5J5EPL6"/>
<accession>A0A5J5EPL6</accession>
<dbReference type="EMBL" id="VXIS01000180">
    <property type="protein sequence ID" value="KAA8898661.1"/>
    <property type="molecule type" value="Genomic_DNA"/>
</dbReference>
<feature type="compositionally biased region" description="Acidic residues" evidence="1">
    <location>
        <begin position="51"/>
        <end position="75"/>
    </location>
</feature>
<keyword evidence="3" id="KW-1185">Reference proteome</keyword>
<feature type="compositionally biased region" description="Basic and acidic residues" evidence="1">
    <location>
        <begin position="76"/>
        <end position="88"/>
    </location>
</feature>
<dbReference type="Proteomes" id="UP000326924">
    <property type="component" value="Unassembled WGS sequence"/>
</dbReference>
<gene>
    <name evidence="2" type="ORF">FN846DRAFT_909975</name>
</gene>
<evidence type="ECO:0000256" key="1">
    <source>
        <dbReference type="SAM" id="MobiDB-lite"/>
    </source>
</evidence>
<protein>
    <submittedName>
        <fullName evidence="2">Uncharacterized protein</fullName>
    </submittedName>
</protein>
<evidence type="ECO:0000313" key="2">
    <source>
        <dbReference type="EMBL" id="KAA8898661.1"/>
    </source>
</evidence>
<dbReference type="AlphaFoldDB" id="A0A5J5EPL6"/>
<proteinExistence type="predicted"/>
<organism evidence="2 3">
    <name type="scientific">Sphaerosporella brunnea</name>
    <dbReference type="NCBI Taxonomy" id="1250544"/>
    <lineage>
        <taxon>Eukaryota</taxon>
        <taxon>Fungi</taxon>
        <taxon>Dikarya</taxon>
        <taxon>Ascomycota</taxon>
        <taxon>Pezizomycotina</taxon>
        <taxon>Pezizomycetes</taxon>
        <taxon>Pezizales</taxon>
        <taxon>Pyronemataceae</taxon>
        <taxon>Sphaerosporella</taxon>
    </lineage>
</organism>
<sequence>MPELAASKLASYLHQQRAEQANDLYVYSKLVPLVAAGSAAVSTVANLSAAMEEEEKEQEDQDDAEANTGAAEEESGGQRENEYLEKHIASLSVPPNPEGSPETEIPTVRDQSWPRRSGRQAQIQLPKSGEVLKAAGDPDVVVNRGTQESQT</sequence>
<comment type="caution">
    <text evidence="2">The sequence shown here is derived from an EMBL/GenBank/DDBJ whole genome shotgun (WGS) entry which is preliminary data.</text>
</comment>
<reference evidence="2 3" key="1">
    <citation type="submission" date="2019-09" db="EMBL/GenBank/DDBJ databases">
        <title>Draft genome of the ectomycorrhizal ascomycete Sphaerosporella brunnea.</title>
        <authorList>
            <consortium name="DOE Joint Genome Institute"/>
            <person name="Benucci G.M."/>
            <person name="Marozzi G."/>
            <person name="Antonielli L."/>
            <person name="Sanchez S."/>
            <person name="Marco P."/>
            <person name="Wang X."/>
            <person name="Falini L.B."/>
            <person name="Barry K."/>
            <person name="Haridas S."/>
            <person name="Lipzen A."/>
            <person name="Labutti K."/>
            <person name="Grigoriev I.V."/>
            <person name="Murat C."/>
            <person name="Martin F."/>
            <person name="Albertini E."/>
            <person name="Donnini D."/>
            <person name="Bonito G."/>
        </authorList>
    </citation>
    <scope>NUCLEOTIDE SEQUENCE [LARGE SCALE GENOMIC DNA]</scope>
    <source>
        <strain evidence="2 3">Sb_GMNB300</strain>
    </source>
</reference>
<name>A0A5J5EPL6_9PEZI</name>